<dbReference type="RefSeq" id="WP_398166047.1">
    <property type="nucleotide sequence ID" value="NZ_CP108188.1"/>
</dbReference>
<proteinExistence type="predicted"/>
<dbReference type="InterPro" id="IPR050109">
    <property type="entry name" value="HTH-type_TetR-like_transc_reg"/>
</dbReference>
<dbReference type="SUPFAM" id="SSF46689">
    <property type="entry name" value="Homeodomain-like"/>
    <property type="match status" value="1"/>
</dbReference>
<dbReference type="InterPro" id="IPR001647">
    <property type="entry name" value="HTH_TetR"/>
</dbReference>
<evidence type="ECO:0000313" key="9">
    <source>
        <dbReference type="Proteomes" id="UP001622594"/>
    </source>
</evidence>
<dbReference type="SUPFAM" id="SSF48498">
    <property type="entry name" value="Tetracyclin repressor-like, C-terminal domain"/>
    <property type="match status" value="1"/>
</dbReference>
<protein>
    <submittedName>
        <fullName evidence="8">TetR/AcrR family transcriptional regulator</fullName>
    </submittedName>
</protein>
<dbReference type="InterPro" id="IPR036271">
    <property type="entry name" value="Tet_transcr_reg_TetR-rel_C_sf"/>
</dbReference>
<dbReference type="Pfam" id="PF13977">
    <property type="entry name" value="TetR_C_6"/>
    <property type="match status" value="1"/>
</dbReference>
<evidence type="ECO:0000256" key="4">
    <source>
        <dbReference type="ARBA" id="ARBA00023163"/>
    </source>
</evidence>
<dbReference type="PROSITE" id="PS50977">
    <property type="entry name" value="HTH_TETR_2"/>
    <property type="match status" value="1"/>
</dbReference>
<evidence type="ECO:0000256" key="5">
    <source>
        <dbReference type="PROSITE-ProRule" id="PRU00335"/>
    </source>
</evidence>
<keyword evidence="3 5" id="KW-0238">DNA-binding</keyword>
<organism evidence="8 9">
    <name type="scientific">Streptomyces zaomyceticus</name>
    <dbReference type="NCBI Taxonomy" id="68286"/>
    <lineage>
        <taxon>Bacteria</taxon>
        <taxon>Bacillati</taxon>
        <taxon>Actinomycetota</taxon>
        <taxon>Actinomycetes</taxon>
        <taxon>Kitasatosporales</taxon>
        <taxon>Streptomycetaceae</taxon>
        <taxon>Streptomyces</taxon>
    </lineage>
</organism>
<dbReference type="Gene3D" id="1.10.10.60">
    <property type="entry name" value="Homeodomain-like"/>
    <property type="match status" value="1"/>
</dbReference>
<dbReference type="PANTHER" id="PTHR30055:SF241">
    <property type="entry name" value="TRANSCRIPTIONAL REGULATORY PROTEIN"/>
    <property type="match status" value="1"/>
</dbReference>
<dbReference type="EMBL" id="CP108188">
    <property type="protein sequence ID" value="WTR74577.1"/>
    <property type="molecule type" value="Genomic_DNA"/>
</dbReference>
<accession>A0ABZ1LJ85</accession>
<dbReference type="InterPro" id="IPR009057">
    <property type="entry name" value="Homeodomain-like_sf"/>
</dbReference>
<evidence type="ECO:0000256" key="1">
    <source>
        <dbReference type="ARBA" id="ARBA00022491"/>
    </source>
</evidence>
<dbReference type="Pfam" id="PF00440">
    <property type="entry name" value="TetR_N"/>
    <property type="match status" value="1"/>
</dbReference>
<evidence type="ECO:0000256" key="3">
    <source>
        <dbReference type="ARBA" id="ARBA00023125"/>
    </source>
</evidence>
<dbReference type="PANTHER" id="PTHR30055">
    <property type="entry name" value="HTH-TYPE TRANSCRIPTIONAL REGULATOR RUTR"/>
    <property type="match status" value="1"/>
</dbReference>
<feature type="domain" description="HTH tetR-type" evidence="7">
    <location>
        <begin position="10"/>
        <end position="70"/>
    </location>
</feature>
<evidence type="ECO:0000256" key="6">
    <source>
        <dbReference type="SAM" id="MobiDB-lite"/>
    </source>
</evidence>
<feature type="DNA-binding region" description="H-T-H motif" evidence="5">
    <location>
        <begin position="33"/>
        <end position="52"/>
    </location>
</feature>
<dbReference type="InterPro" id="IPR039538">
    <property type="entry name" value="BetI_C"/>
</dbReference>
<evidence type="ECO:0000259" key="7">
    <source>
        <dbReference type="PROSITE" id="PS50977"/>
    </source>
</evidence>
<keyword evidence="9" id="KW-1185">Reference proteome</keyword>
<evidence type="ECO:0000256" key="2">
    <source>
        <dbReference type="ARBA" id="ARBA00023015"/>
    </source>
</evidence>
<gene>
    <name evidence="8" type="ORF">OG814_37470</name>
</gene>
<dbReference type="PRINTS" id="PR00455">
    <property type="entry name" value="HTHTETR"/>
</dbReference>
<keyword evidence="4" id="KW-0804">Transcription</keyword>
<sequence length="243" mass="26911">MPKGVTRRRPRTRAALLKAALETFAEHGFHATTIEQICERAGYTRGAYYSNFASKEELFLALFDEHSDRTVRRLAEAIDALTVEEYTLTRLAELAARVEPDERDWYLVTTEFTLHAIRDPQAAWVLARHDERLRAEIARGLTLVLRRAGRELTVDPDRFARLLIALREGGLAQSYVEPAELPPGSLERQFLAPLLEVSTRELPGRVPGPGAATDPGPADRSKIAASASAPVDQSKRSGSDAVI</sequence>
<keyword evidence="2" id="KW-0805">Transcription regulation</keyword>
<feature type="region of interest" description="Disordered" evidence="6">
    <location>
        <begin position="201"/>
        <end position="243"/>
    </location>
</feature>
<reference evidence="8 9" key="1">
    <citation type="submission" date="2022-10" db="EMBL/GenBank/DDBJ databases">
        <title>The complete genomes of actinobacterial strains from the NBC collection.</title>
        <authorList>
            <person name="Joergensen T.S."/>
            <person name="Alvarez Arevalo M."/>
            <person name="Sterndorff E.B."/>
            <person name="Faurdal D."/>
            <person name="Vuksanovic O."/>
            <person name="Mourched A.-S."/>
            <person name="Charusanti P."/>
            <person name="Shaw S."/>
            <person name="Blin K."/>
            <person name="Weber T."/>
        </authorList>
    </citation>
    <scope>NUCLEOTIDE SEQUENCE [LARGE SCALE GENOMIC DNA]</scope>
    <source>
        <strain evidence="8 9">NBC_00123</strain>
    </source>
</reference>
<feature type="compositionally biased region" description="Basic and acidic residues" evidence="6">
    <location>
        <begin position="233"/>
        <end position="243"/>
    </location>
</feature>
<dbReference type="Gene3D" id="1.10.357.10">
    <property type="entry name" value="Tetracycline Repressor, domain 2"/>
    <property type="match status" value="1"/>
</dbReference>
<dbReference type="Proteomes" id="UP001622594">
    <property type="component" value="Chromosome"/>
</dbReference>
<evidence type="ECO:0000313" key="8">
    <source>
        <dbReference type="EMBL" id="WTR74577.1"/>
    </source>
</evidence>
<keyword evidence="1" id="KW-0678">Repressor</keyword>
<name>A0ABZ1LJ85_9ACTN</name>